<gene>
    <name evidence="1" type="ORF">PUN28_003488</name>
</gene>
<dbReference type="EMBL" id="JADYXP020000003">
    <property type="protein sequence ID" value="KAL0128256.1"/>
    <property type="molecule type" value="Genomic_DNA"/>
</dbReference>
<organism evidence="1 2">
    <name type="scientific">Cardiocondyla obscurior</name>
    <dbReference type="NCBI Taxonomy" id="286306"/>
    <lineage>
        <taxon>Eukaryota</taxon>
        <taxon>Metazoa</taxon>
        <taxon>Ecdysozoa</taxon>
        <taxon>Arthropoda</taxon>
        <taxon>Hexapoda</taxon>
        <taxon>Insecta</taxon>
        <taxon>Pterygota</taxon>
        <taxon>Neoptera</taxon>
        <taxon>Endopterygota</taxon>
        <taxon>Hymenoptera</taxon>
        <taxon>Apocrita</taxon>
        <taxon>Aculeata</taxon>
        <taxon>Formicoidea</taxon>
        <taxon>Formicidae</taxon>
        <taxon>Myrmicinae</taxon>
        <taxon>Cardiocondyla</taxon>
    </lineage>
</organism>
<reference evidence="1 2" key="1">
    <citation type="submission" date="2023-03" db="EMBL/GenBank/DDBJ databases">
        <title>High recombination rates correlate with genetic variation in Cardiocondyla obscurior ants.</title>
        <authorList>
            <person name="Errbii M."/>
        </authorList>
    </citation>
    <scope>NUCLEOTIDE SEQUENCE [LARGE SCALE GENOMIC DNA]</scope>
    <source>
        <strain evidence="1">Alpha-2009</strain>
        <tissue evidence="1">Whole body</tissue>
    </source>
</reference>
<comment type="caution">
    <text evidence="1">The sequence shown here is derived from an EMBL/GenBank/DDBJ whole genome shotgun (WGS) entry which is preliminary data.</text>
</comment>
<dbReference type="AlphaFoldDB" id="A0AAW2GJ82"/>
<keyword evidence="2" id="KW-1185">Reference proteome</keyword>
<evidence type="ECO:0000313" key="1">
    <source>
        <dbReference type="EMBL" id="KAL0128256.1"/>
    </source>
</evidence>
<evidence type="ECO:0000313" key="2">
    <source>
        <dbReference type="Proteomes" id="UP001430953"/>
    </source>
</evidence>
<sequence length="83" mass="10008">MQQLLYTHVHICTYSHVRHLHSHTSRSDSARRVFDMFSVTAKYPLCTHIRGYDRHEPQSVVFYIKRKIASIHLILRWKYSSHK</sequence>
<proteinExistence type="predicted"/>
<dbReference type="Proteomes" id="UP001430953">
    <property type="component" value="Unassembled WGS sequence"/>
</dbReference>
<name>A0AAW2GJ82_9HYME</name>
<protein>
    <submittedName>
        <fullName evidence="1">Uncharacterized protein</fullName>
    </submittedName>
</protein>
<accession>A0AAW2GJ82</accession>